<dbReference type="SUPFAM" id="SSF161111">
    <property type="entry name" value="Cation efflux protein transmembrane domain-like"/>
    <property type="match status" value="1"/>
</dbReference>
<comment type="subcellular location">
    <subcellularLocation>
        <location evidence="1">Membrane</location>
        <topology evidence="1">Multi-pass membrane protein</topology>
    </subcellularLocation>
</comment>
<evidence type="ECO:0000313" key="13">
    <source>
        <dbReference type="Proteomes" id="UP000539473"/>
    </source>
</evidence>
<dbReference type="GO" id="GO:0015341">
    <property type="term" value="F:zinc efflux antiporter activity"/>
    <property type="evidence" value="ECO:0007669"/>
    <property type="project" value="TreeGrafter"/>
</dbReference>
<evidence type="ECO:0000313" key="14">
    <source>
        <dbReference type="Proteomes" id="UP000619376"/>
    </source>
</evidence>
<dbReference type="InterPro" id="IPR058533">
    <property type="entry name" value="Cation_efflux_TM"/>
</dbReference>
<dbReference type="NCBIfam" id="TIGR01297">
    <property type="entry name" value="CDF"/>
    <property type="match status" value="1"/>
</dbReference>
<sequence>MSDLVLPALGAAGPHGGPFVQTPLGSIEVSVFETGVPPRFRLYVYDHGGKLLPPPSARDVTLDTVRPDGTRHRFVFEDHGVYLEATELLPEPHEFEVEVMTSAAGVVPTLYAARFTEDGHDHGAGGHAHGGHDHAHDHRDHAHATGPLGWLKNTFGHSHSIVEKTDTALESNERGIRALKRSLVILALTAAFQIVIVWISGSVALLADTIHNFADATTSLPLWLAFALARRGVNRRFTYGYGKVEDVAGVMIVLIIFLSACVAAYESVVKLLHPMPITNVGWVALAAVIGFLGNEWVALYRIREGKAIGSTALVADGYHARVDGFTSLAVLIGVLGVWIGVPTLDPLVGIGITLAILFIVRDAARSVWLRLIDGIEPDILESIEHAPLHVAGVRRVRNVRARWVGHRVHTELDVDVSPELSVQQAERVAQAVTASLHDHVRLLENAVVRARPA</sequence>
<feature type="transmembrane region" description="Helical" evidence="8">
    <location>
        <begin position="280"/>
        <end position="302"/>
    </location>
</feature>
<dbReference type="RefSeq" id="WP_184115053.1">
    <property type="nucleotide sequence ID" value="NZ_BNAJ01000012.1"/>
</dbReference>
<accession>A0A7W8KIH7</accession>
<dbReference type="InterPro" id="IPR050291">
    <property type="entry name" value="CDF_Transporter"/>
</dbReference>
<dbReference type="EMBL" id="JACHFK010000013">
    <property type="protein sequence ID" value="MBB5378510.1"/>
    <property type="molecule type" value="Genomic_DNA"/>
</dbReference>
<dbReference type="FunFam" id="1.20.1510.10:FF:000006">
    <property type="entry name" value="Divalent cation efflux transporter"/>
    <property type="match status" value="1"/>
</dbReference>
<feature type="region of interest" description="Disordered" evidence="7">
    <location>
        <begin position="121"/>
        <end position="143"/>
    </location>
</feature>
<reference evidence="11" key="1">
    <citation type="journal article" date="2014" name="Int. J. Syst. Evol. Microbiol.">
        <title>Complete genome of a new Firmicutes species belonging to the dominant human colonic microbiota ('Ruminococcus bicirculans') reveals two chromosomes and a selective capacity to utilize plant glucans.</title>
        <authorList>
            <consortium name="NISC Comparative Sequencing Program"/>
            <person name="Wegmann U."/>
            <person name="Louis P."/>
            <person name="Goesmann A."/>
            <person name="Henrissat B."/>
            <person name="Duncan S.H."/>
            <person name="Flint H.J."/>
        </authorList>
    </citation>
    <scope>NUCLEOTIDE SEQUENCE</scope>
    <source>
        <strain evidence="11">CGMCC 1.18437</strain>
    </source>
</reference>
<comment type="caution">
    <text evidence="12">The sequence shown here is derived from an EMBL/GenBank/DDBJ whole genome shotgun (WGS) entry which is preliminary data.</text>
</comment>
<dbReference type="InterPro" id="IPR002524">
    <property type="entry name" value="Cation_efflux"/>
</dbReference>
<dbReference type="InterPro" id="IPR027469">
    <property type="entry name" value="Cation_efflux_TMD_sf"/>
</dbReference>
<keyword evidence="3" id="KW-0813">Transport</keyword>
<comment type="similarity">
    <text evidence="2">Belongs to the cation diffusion facilitator (CDF) transporter (TC 2.A.4) family.</text>
</comment>
<name>A0A7W8KIH7_9DEIO</name>
<dbReference type="SUPFAM" id="SSF160240">
    <property type="entry name" value="Cation efflux protein cytoplasmic domain-like"/>
    <property type="match status" value="1"/>
</dbReference>
<dbReference type="GO" id="GO:0015093">
    <property type="term" value="F:ferrous iron transmembrane transporter activity"/>
    <property type="evidence" value="ECO:0007669"/>
    <property type="project" value="TreeGrafter"/>
</dbReference>
<keyword evidence="4 8" id="KW-0812">Transmembrane</keyword>
<evidence type="ECO:0000259" key="9">
    <source>
        <dbReference type="Pfam" id="PF01545"/>
    </source>
</evidence>
<reference evidence="11" key="4">
    <citation type="submission" date="2024-05" db="EMBL/GenBank/DDBJ databases">
        <authorList>
            <person name="Sun Q."/>
            <person name="Zhou Y."/>
        </authorList>
    </citation>
    <scope>NUCLEOTIDE SEQUENCE</scope>
    <source>
        <strain evidence="11">CGMCC 1.18437</strain>
    </source>
</reference>
<dbReference type="Pfam" id="PF01545">
    <property type="entry name" value="Cation_efflux"/>
    <property type="match status" value="1"/>
</dbReference>
<feature type="domain" description="Cation efflux protein transmembrane" evidence="9">
    <location>
        <begin position="180"/>
        <end position="370"/>
    </location>
</feature>
<evidence type="ECO:0000256" key="8">
    <source>
        <dbReference type="SAM" id="Phobius"/>
    </source>
</evidence>
<evidence type="ECO:0000313" key="12">
    <source>
        <dbReference type="EMBL" id="MBB5378510.1"/>
    </source>
</evidence>
<dbReference type="PANTHER" id="PTHR43840">
    <property type="entry name" value="MITOCHONDRIAL METAL TRANSPORTER 1-RELATED"/>
    <property type="match status" value="1"/>
</dbReference>
<dbReference type="Gene3D" id="1.20.1510.10">
    <property type="entry name" value="Cation efflux protein transmembrane domain"/>
    <property type="match status" value="1"/>
</dbReference>
<dbReference type="Pfam" id="PF16916">
    <property type="entry name" value="ZT_dimer"/>
    <property type="match status" value="1"/>
</dbReference>
<reference evidence="12 13" key="3">
    <citation type="submission" date="2020-08" db="EMBL/GenBank/DDBJ databases">
        <title>Genomic Encyclopedia of Type Strains, Phase IV (KMG-IV): sequencing the most valuable type-strain genomes for metagenomic binning, comparative biology and taxonomic classification.</title>
        <authorList>
            <person name="Goeker M."/>
        </authorList>
    </citation>
    <scope>NUCLEOTIDE SEQUENCE [LARGE SCALE GENOMIC DNA]</scope>
    <source>
        <strain evidence="12 13">DSM 27521</strain>
    </source>
</reference>
<dbReference type="GO" id="GO:0015086">
    <property type="term" value="F:cadmium ion transmembrane transporter activity"/>
    <property type="evidence" value="ECO:0007669"/>
    <property type="project" value="TreeGrafter"/>
</dbReference>
<evidence type="ECO:0000259" key="10">
    <source>
        <dbReference type="Pfam" id="PF16916"/>
    </source>
</evidence>
<feature type="transmembrane region" description="Helical" evidence="8">
    <location>
        <begin position="347"/>
        <end position="364"/>
    </location>
</feature>
<feature type="transmembrane region" description="Helical" evidence="8">
    <location>
        <begin position="183"/>
        <end position="207"/>
    </location>
</feature>
<organism evidence="12 13">
    <name type="scientific">Deinococcus metalli</name>
    <dbReference type="NCBI Taxonomy" id="1141878"/>
    <lineage>
        <taxon>Bacteria</taxon>
        <taxon>Thermotogati</taxon>
        <taxon>Deinococcota</taxon>
        <taxon>Deinococci</taxon>
        <taxon>Deinococcales</taxon>
        <taxon>Deinococcaceae</taxon>
        <taxon>Deinococcus</taxon>
    </lineage>
</organism>
<dbReference type="AlphaFoldDB" id="A0A7W8KIH7"/>
<dbReference type="GO" id="GO:0006882">
    <property type="term" value="P:intracellular zinc ion homeostasis"/>
    <property type="evidence" value="ECO:0007669"/>
    <property type="project" value="TreeGrafter"/>
</dbReference>
<protein>
    <submittedName>
        <fullName evidence="12">Cation diffusion facilitator family transporter</fullName>
    </submittedName>
</protein>
<dbReference type="EMBL" id="BNAJ01000012">
    <property type="protein sequence ID" value="GHF58222.1"/>
    <property type="molecule type" value="Genomic_DNA"/>
</dbReference>
<keyword evidence="5 8" id="KW-1133">Transmembrane helix</keyword>
<dbReference type="GO" id="GO:0005886">
    <property type="term" value="C:plasma membrane"/>
    <property type="evidence" value="ECO:0007669"/>
    <property type="project" value="TreeGrafter"/>
</dbReference>
<evidence type="ECO:0000256" key="5">
    <source>
        <dbReference type="ARBA" id="ARBA00022989"/>
    </source>
</evidence>
<dbReference type="InterPro" id="IPR036837">
    <property type="entry name" value="Cation_efflux_CTD_sf"/>
</dbReference>
<evidence type="ECO:0000313" key="11">
    <source>
        <dbReference type="EMBL" id="GHF58222.1"/>
    </source>
</evidence>
<dbReference type="Proteomes" id="UP000619376">
    <property type="component" value="Unassembled WGS sequence"/>
</dbReference>
<evidence type="ECO:0000256" key="3">
    <source>
        <dbReference type="ARBA" id="ARBA00022448"/>
    </source>
</evidence>
<gene>
    <name evidence="11" type="ORF">GCM10017781_38110</name>
    <name evidence="12" type="ORF">HNQ07_004017</name>
</gene>
<evidence type="ECO:0000256" key="1">
    <source>
        <dbReference type="ARBA" id="ARBA00004141"/>
    </source>
</evidence>
<proteinExistence type="inferred from homology"/>
<reference evidence="14" key="2">
    <citation type="journal article" date="2019" name="Int. J. Syst. Evol. Microbiol.">
        <title>The Global Catalogue of Microorganisms (GCM) 10K type strain sequencing project: providing services to taxonomists for standard genome sequencing and annotation.</title>
        <authorList>
            <consortium name="The Broad Institute Genomics Platform"/>
            <consortium name="The Broad Institute Genome Sequencing Center for Infectious Disease"/>
            <person name="Wu L."/>
            <person name="Ma J."/>
        </authorList>
    </citation>
    <scope>NUCLEOTIDE SEQUENCE [LARGE SCALE GENOMIC DNA]</scope>
    <source>
        <strain evidence="14">CGMCC 1.18437</strain>
    </source>
</reference>
<evidence type="ECO:0000256" key="2">
    <source>
        <dbReference type="ARBA" id="ARBA00008114"/>
    </source>
</evidence>
<keyword evidence="14" id="KW-1185">Reference proteome</keyword>
<keyword evidence="6 8" id="KW-0472">Membrane</keyword>
<feature type="domain" description="Cation efflux protein cytoplasmic" evidence="10">
    <location>
        <begin position="377"/>
        <end position="441"/>
    </location>
</feature>
<evidence type="ECO:0000256" key="6">
    <source>
        <dbReference type="ARBA" id="ARBA00023136"/>
    </source>
</evidence>
<evidence type="ECO:0000256" key="4">
    <source>
        <dbReference type="ARBA" id="ARBA00022692"/>
    </source>
</evidence>
<dbReference type="InterPro" id="IPR027470">
    <property type="entry name" value="Cation_efflux_CTD"/>
</dbReference>
<dbReference type="PANTHER" id="PTHR43840:SF15">
    <property type="entry name" value="MITOCHONDRIAL METAL TRANSPORTER 1-RELATED"/>
    <property type="match status" value="1"/>
</dbReference>
<feature type="transmembrane region" description="Helical" evidence="8">
    <location>
        <begin position="250"/>
        <end position="268"/>
    </location>
</feature>
<dbReference type="Proteomes" id="UP000539473">
    <property type="component" value="Unassembled WGS sequence"/>
</dbReference>
<dbReference type="Gene3D" id="3.30.70.1350">
    <property type="entry name" value="Cation efflux protein, cytoplasmic domain"/>
    <property type="match status" value="1"/>
</dbReference>
<evidence type="ECO:0000256" key="7">
    <source>
        <dbReference type="SAM" id="MobiDB-lite"/>
    </source>
</evidence>